<gene>
    <name evidence="2" type="ORF">DLM86_15425</name>
</gene>
<evidence type="ECO:0000256" key="1">
    <source>
        <dbReference type="SAM" id="MobiDB-lite"/>
    </source>
</evidence>
<protein>
    <submittedName>
        <fullName evidence="2">Uncharacterized protein</fullName>
    </submittedName>
</protein>
<dbReference type="OrthoDB" id="9961544at2"/>
<keyword evidence="3" id="KW-1185">Reference proteome</keyword>
<evidence type="ECO:0000313" key="2">
    <source>
        <dbReference type="EMBL" id="PYI53943.1"/>
    </source>
</evidence>
<evidence type="ECO:0000313" key="3">
    <source>
        <dbReference type="Proteomes" id="UP000247476"/>
    </source>
</evidence>
<organism evidence="2 3">
    <name type="scientific">Paenibacillus flagellatus</name>
    <dbReference type="NCBI Taxonomy" id="2211139"/>
    <lineage>
        <taxon>Bacteria</taxon>
        <taxon>Bacillati</taxon>
        <taxon>Bacillota</taxon>
        <taxon>Bacilli</taxon>
        <taxon>Bacillales</taxon>
        <taxon>Paenibacillaceae</taxon>
        <taxon>Paenibacillus</taxon>
    </lineage>
</organism>
<dbReference type="RefSeq" id="WP_110840927.1">
    <property type="nucleotide sequence ID" value="NZ_QJVJ01000006.1"/>
</dbReference>
<name>A0A2V5K7X9_9BACL</name>
<feature type="region of interest" description="Disordered" evidence="1">
    <location>
        <begin position="1"/>
        <end position="42"/>
    </location>
</feature>
<dbReference type="Proteomes" id="UP000247476">
    <property type="component" value="Unassembled WGS sequence"/>
</dbReference>
<accession>A0A2V5K7X9</accession>
<proteinExistence type="predicted"/>
<sequence>MKDERRNERPVVVWENTADTSRSGQAERAAGGGQVVPLRFPGTESAGEATVVTRTMPGREGSAGDAAVVTYVGSGFWAGTDKARASAEARMAA</sequence>
<reference evidence="2 3" key="1">
    <citation type="submission" date="2018-05" db="EMBL/GenBank/DDBJ databases">
        <title>Paenibacillus flagellatus sp. nov., isolated from selenium mineral soil.</title>
        <authorList>
            <person name="Dai X."/>
        </authorList>
    </citation>
    <scope>NUCLEOTIDE SEQUENCE [LARGE SCALE GENOMIC DNA]</scope>
    <source>
        <strain evidence="2 3">DXL2</strain>
    </source>
</reference>
<comment type="caution">
    <text evidence="2">The sequence shown here is derived from an EMBL/GenBank/DDBJ whole genome shotgun (WGS) entry which is preliminary data.</text>
</comment>
<dbReference type="AlphaFoldDB" id="A0A2V5K7X9"/>
<dbReference type="EMBL" id="QJVJ01000006">
    <property type="protein sequence ID" value="PYI53943.1"/>
    <property type="molecule type" value="Genomic_DNA"/>
</dbReference>